<sequence length="178" mass="19661">MKINYQYGLRTVMSFMGELITFIFRTFIYWPSIFVGGFVVGFFSLGLLSGEITSDLNNVLSALAQAYQSAPPGKLMVEFCSHHYSGIDLLGGSASANVCILTREAMTLADIAARVIQFANSVYCILVVVAGCIEALIRYGYPFTRFSSLSRRCEPVVKHGSYRASRNCPHKGEDKVDE</sequence>
<protein>
    <submittedName>
        <fullName evidence="2">Uncharacterized protein</fullName>
    </submittedName>
</protein>
<evidence type="ECO:0000313" key="2">
    <source>
        <dbReference type="EMBL" id="UVO09284.1"/>
    </source>
</evidence>
<organism evidence="2 3">
    <name type="scientific">Pectobacterium polonicum</name>
    <dbReference type="NCBI Taxonomy" id="2485124"/>
    <lineage>
        <taxon>Bacteria</taxon>
        <taxon>Pseudomonadati</taxon>
        <taxon>Pseudomonadota</taxon>
        <taxon>Gammaproteobacteria</taxon>
        <taxon>Enterobacterales</taxon>
        <taxon>Pectobacteriaceae</taxon>
        <taxon>Pectobacterium</taxon>
    </lineage>
</organism>
<feature type="transmembrane region" description="Helical" evidence="1">
    <location>
        <begin position="122"/>
        <end position="141"/>
    </location>
</feature>
<keyword evidence="1" id="KW-0472">Membrane</keyword>
<proteinExistence type="predicted"/>
<dbReference type="EMBL" id="CP090065">
    <property type="protein sequence ID" value="UVO09284.1"/>
    <property type="molecule type" value="Genomic_DNA"/>
</dbReference>
<accession>A0AAE9NR12</accession>
<dbReference type="KEGG" id="ppoo:LW347_04720"/>
<evidence type="ECO:0000256" key="1">
    <source>
        <dbReference type="SAM" id="Phobius"/>
    </source>
</evidence>
<name>A0AAE9NR12_9GAMM</name>
<evidence type="ECO:0000313" key="3">
    <source>
        <dbReference type="Proteomes" id="UP001059272"/>
    </source>
</evidence>
<reference evidence="2" key="1">
    <citation type="submission" date="2021-12" db="EMBL/GenBank/DDBJ databases">
        <title>Genome sequence of novel Pectobacterium sp. causing blackleg.</title>
        <authorList>
            <person name="Wang J."/>
        </authorList>
    </citation>
    <scope>NUCLEOTIDE SEQUENCE</scope>
    <source>
        <strain evidence="2">BY21311</strain>
    </source>
</reference>
<gene>
    <name evidence="2" type="ORF">LW347_04720</name>
</gene>
<keyword evidence="1" id="KW-0812">Transmembrane</keyword>
<dbReference type="AlphaFoldDB" id="A0AAE9NR12"/>
<dbReference type="Proteomes" id="UP001059272">
    <property type="component" value="Chromosome"/>
</dbReference>
<feature type="transmembrane region" description="Helical" evidence="1">
    <location>
        <begin position="30"/>
        <end position="48"/>
    </location>
</feature>
<dbReference type="RefSeq" id="WP_258884367.1">
    <property type="nucleotide sequence ID" value="NZ_CP090065.1"/>
</dbReference>
<keyword evidence="1" id="KW-1133">Transmembrane helix</keyword>